<dbReference type="GO" id="GO:0005886">
    <property type="term" value="C:plasma membrane"/>
    <property type="evidence" value="ECO:0007669"/>
    <property type="project" value="InterPro"/>
</dbReference>
<dbReference type="AlphaFoldDB" id="A0A385TRD1"/>
<sequence length="298" mass="33032">MKHSKHNLEHLVQDDFGCTAYPEEKLVDYVMKRLPSAESRNLELHLKECEACSGTAAEWADLMGAEDLAMPFHESDVFGQELPRSRDMDGEQLGSTQPAGTEPAIRGSVQNQAPNDGPMPPDRLRHRLMRAAYIRSFRSKLRIGKHAALQAISGALLILLIAGLFTLKGNDAQTQAAFEHTVSQRIADMQSEDTERYVIQPVEPFYGSGSVWLKRGSGEMLIVVNGLHSLEEKDYQVWLQDEERLSSAGFMLVQGPQGKSYYYGFGAENAKRIVVSMEPKGGSRSPTGPEAVLVNMRP</sequence>
<evidence type="ECO:0000259" key="3">
    <source>
        <dbReference type="Pfam" id="PF10099"/>
    </source>
</evidence>
<dbReference type="Gene3D" id="1.10.10.1320">
    <property type="entry name" value="Anti-sigma factor, zinc-finger domain"/>
    <property type="match status" value="1"/>
</dbReference>
<dbReference type="KEGG" id="plw:D5F53_21240"/>
<proteinExistence type="predicted"/>
<protein>
    <recommendedName>
        <fullName evidence="3">Anti-sigma K factor RskA C-terminal domain-containing protein</fullName>
    </recommendedName>
</protein>
<keyword evidence="2" id="KW-0472">Membrane</keyword>
<accession>A0A385TRD1</accession>
<evidence type="ECO:0000256" key="1">
    <source>
        <dbReference type="SAM" id="MobiDB-lite"/>
    </source>
</evidence>
<feature type="domain" description="Anti-sigma K factor RskA C-terminal" evidence="3">
    <location>
        <begin position="155"/>
        <end position="289"/>
    </location>
</feature>
<evidence type="ECO:0000313" key="4">
    <source>
        <dbReference type="EMBL" id="AYB45668.1"/>
    </source>
</evidence>
<dbReference type="InterPro" id="IPR041916">
    <property type="entry name" value="Anti_sigma_zinc_sf"/>
</dbReference>
<keyword evidence="2" id="KW-1133">Transmembrane helix</keyword>
<reference evidence="4 5" key="1">
    <citation type="submission" date="2018-09" db="EMBL/GenBank/DDBJ databases">
        <title>Genome Sequence of Paenibacillus lautus Strain E7593-69, Azo Dye-Degrading Bacteria, Isolated from Commercial Tattoo Inks.</title>
        <authorList>
            <person name="Nho S.W."/>
            <person name="Kim S.-J."/>
            <person name="Kweon O."/>
            <person name="Cerniglia C.E."/>
        </authorList>
    </citation>
    <scope>NUCLEOTIDE SEQUENCE [LARGE SCALE GENOMIC DNA]</scope>
    <source>
        <strain evidence="4 5">E7593-69</strain>
    </source>
</reference>
<keyword evidence="5" id="KW-1185">Reference proteome</keyword>
<dbReference type="RefSeq" id="WP_119849369.1">
    <property type="nucleotide sequence ID" value="NZ_CP032412.1"/>
</dbReference>
<dbReference type="Pfam" id="PF10099">
    <property type="entry name" value="RskA_C"/>
    <property type="match status" value="1"/>
</dbReference>
<evidence type="ECO:0000256" key="2">
    <source>
        <dbReference type="SAM" id="Phobius"/>
    </source>
</evidence>
<dbReference type="Proteomes" id="UP000266552">
    <property type="component" value="Chromosome"/>
</dbReference>
<dbReference type="EMBL" id="CP032412">
    <property type="protein sequence ID" value="AYB45668.1"/>
    <property type="molecule type" value="Genomic_DNA"/>
</dbReference>
<dbReference type="InterPro" id="IPR018764">
    <property type="entry name" value="RskA_C"/>
</dbReference>
<feature type="region of interest" description="Disordered" evidence="1">
    <location>
        <begin position="84"/>
        <end position="123"/>
    </location>
</feature>
<feature type="transmembrane region" description="Helical" evidence="2">
    <location>
        <begin position="147"/>
        <end position="167"/>
    </location>
</feature>
<organism evidence="4 5">
    <name type="scientific">Paenibacillus lautus</name>
    <name type="common">Bacillus lautus</name>
    <dbReference type="NCBI Taxonomy" id="1401"/>
    <lineage>
        <taxon>Bacteria</taxon>
        <taxon>Bacillati</taxon>
        <taxon>Bacillota</taxon>
        <taxon>Bacilli</taxon>
        <taxon>Bacillales</taxon>
        <taxon>Paenibacillaceae</taxon>
        <taxon>Paenibacillus</taxon>
    </lineage>
</organism>
<evidence type="ECO:0000313" key="5">
    <source>
        <dbReference type="Proteomes" id="UP000266552"/>
    </source>
</evidence>
<name>A0A385TRD1_PAELA</name>
<gene>
    <name evidence="4" type="ORF">D5F53_21240</name>
</gene>
<keyword evidence="2" id="KW-0812">Transmembrane</keyword>